<dbReference type="AlphaFoldDB" id="A0A915KPY7"/>
<proteinExistence type="predicted"/>
<evidence type="ECO:0000313" key="1">
    <source>
        <dbReference type="Proteomes" id="UP000887565"/>
    </source>
</evidence>
<dbReference type="Proteomes" id="UP000887565">
    <property type="component" value="Unplaced"/>
</dbReference>
<dbReference type="WBParaSite" id="nRc.2.0.1.t40135-RA">
    <property type="protein sequence ID" value="nRc.2.0.1.t40135-RA"/>
    <property type="gene ID" value="nRc.2.0.1.g40135"/>
</dbReference>
<keyword evidence="1" id="KW-1185">Reference proteome</keyword>
<sequence>MEYQLACQAVAHQLMDHMAVLLEHRTVAHQLVDHTEVRLACQVVAHQVMDHMAVLQEHQTVAHLPVDHMVVVHQAILFKYLSQSNSIGMDICAVGSSFCGRSSPKEVHRLMSNFEHFGRKSLLLSFDVAMLQVDGFSMIKCDKYEINKYEKTFLRAVELFEEK</sequence>
<name>A0A915KPY7_ROMCU</name>
<protein>
    <submittedName>
        <fullName evidence="2">Uncharacterized protein</fullName>
    </submittedName>
</protein>
<evidence type="ECO:0000313" key="2">
    <source>
        <dbReference type="WBParaSite" id="nRc.2.0.1.t40135-RA"/>
    </source>
</evidence>
<accession>A0A915KPY7</accession>
<organism evidence="1 2">
    <name type="scientific">Romanomermis culicivorax</name>
    <name type="common">Nematode worm</name>
    <dbReference type="NCBI Taxonomy" id="13658"/>
    <lineage>
        <taxon>Eukaryota</taxon>
        <taxon>Metazoa</taxon>
        <taxon>Ecdysozoa</taxon>
        <taxon>Nematoda</taxon>
        <taxon>Enoplea</taxon>
        <taxon>Dorylaimia</taxon>
        <taxon>Mermithida</taxon>
        <taxon>Mermithoidea</taxon>
        <taxon>Mermithidae</taxon>
        <taxon>Romanomermis</taxon>
    </lineage>
</organism>
<reference evidence="2" key="1">
    <citation type="submission" date="2022-11" db="UniProtKB">
        <authorList>
            <consortium name="WormBaseParasite"/>
        </authorList>
    </citation>
    <scope>IDENTIFICATION</scope>
</reference>